<dbReference type="GeneID" id="68094205"/>
<dbReference type="Gene3D" id="2.60.120.260">
    <property type="entry name" value="Galactose-binding domain-like"/>
    <property type="match status" value="1"/>
</dbReference>
<evidence type="ECO:0000313" key="3">
    <source>
        <dbReference type="Proteomes" id="UP000816034"/>
    </source>
</evidence>
<dbReference type="GO" id="GO:0030992">
    <property type="term" value="C:intraciliary transport particle B"/>
    <property type="evidence" value="ECO:0007669"/>
    <property type="project" value="InterPro"/>
</dbReference>
<sequence>MVEDLVANRKAKVVLTTSLDSEHPISNMLDDKEETFWISTGMFPQEIMFQCESVFNLQSIRIISTGIKLLKIECSDKNQPIQFQQVFEKQLVDDGSILQEEEIEVKVAARYIKFRIMSGYHNFVSVHSISIKGDT</sequence>
<keyword evidence="3" id="KW-1185">Reference proteome</keyword>
<dbReference type="PANTHER" id="PTHR33906:SF1">
    <property type="entry name" value="INTRAFLAGELLAR TRANSPORT PROTEIN 25 HOMOLOG"/>
    <property type="match status" value="1"/>
</dbReference>
<dbReference type="Proteomes" id="UP000816034">
    <property type="component" value="Unassembled WGS sequence"/>
</dbReference>
<feature type="domain" description="F5/8 type C" evidence="1">
    <location>
        <begin position="18"/>
        <end position="125"/>
    </location>
</feature>
<dbReference type="AlphaFoldDB" id="A0AA88KRM8"/>
<organism evidence="2 3">
    <name type="scientific">Naegleria lovaniensis</name>
    <name type="common">Amoeba</name>
    <dbReference type="NCBI Taxonomy" id="51637"/>
    <lineage>
        <taxon>Eukaryota</taxon>
        <taxon>Discoba</taxon>
        <taxon>Heterolobosea</taxon>
        <taxon>Tetramitia</taxon>
        <taxon>Eutetramitia</taxon>
        <taxon>Vahlkampfiidae</taxon>
        <taxon>Naegleria</taxon>
    </lineage>
</organism>
<reference evidence="2 3" key="1">
    <citation type="journal article" date="2018" name="BMC Genomics">
        <title>The genome of Naegleria lovaniensis, the basis for a comparative approach to unravel pathogenicity factors of the human pathogenic amoeba N. fowleri.</title>
        <authorList>
            <person name="Liechti N."/>
            <person name="Schurch N."/>
            <person name="Bruggmann R."/>
            <person name="Wittwer M."/>
        </authorList>
    </citation>
    <scope>NUCLEOTIDE SEQUENCE [LARGE SCALE GENOMIC DNA]</scope>
    <source>
        <strain evidence="2 3">ATCC 30569</strain>
    </source>
</reference>
<dbReference type="GO" id="GO:0042073">
    <property type="term" value="P:intraciliary transport"/>
    <property type="evidence" value="ECO:0007669"/>
    <property type="project" value="InterPro"/>
</dbReference>
<dbReference type="RefSeq" id="XP_044551409.1">
    <property type="nucleotide sequence ID" value="XM_044691090.1"/>
</dbReference>
<protein>
    <recommendedName>
        <fullName evidence="1">F5/8 type C domain-containing protein</fullName>
    </recommendedName>
</protein>
<evidence type="ECO:0000259" key="1">
    <source>
        <dbReference type="Pfam" id="PF00754"/>
    </source>
</evidence>
<gene>
    <name evidence="2" type="ORF">C9374_001749</name>
</gene>
<dbReference type="InterPro" id="IPR000421">
    <property type="entry name" value="FA58C"/>
</dbReference>
<accession>A0AA88KRM8</accession>
<dbReference type="SUPFAM" id="SSF49785">
    <property type="entry name" value="Galactose-binding domain-like"/>
    <property type="match status" value="1"/>
</dbReference>
<evidence type="ECO:0000313" key="2">
    <source>
        <dbReference type="EMBL" id="KAG2387417.1"/>
    </source>
</evidence>
<dbReference type="GO" id="GO:0005929">
    <property type="term" value="C:cilium"/>
    <property type="evidence" value="ECO:0007669"/>
    <property type="project" value="TreeGrafter"/>
</dbReference>
<proteinExistence type="predicted"/>
<dbReference type="PANTHER" id="PTHR33906">
    <property type="entry name" value="INTRAFLAGELLAR TRANSPORT PROTEIN 25 HOMOLOG"/>
    <property type="match status" value="1"/>
</dbReference>
<dbReference type="EMBL" id="PYSW02000013">
    <property type="protein sequence ID" value="KAG2387417.1"/>
    <property type="molecule type" value="Genomic_DNA"/>
</dbReference>
<comment type="caution">
    <text evidence="2">The sequence shown here is derived from an EMBL/GenBank/DDBJ whole genome shotgun (WGS) entry which is preliminary data.</text>
</comment>
<name>A0AA88KRM8_NAELO</name>
<dbReference type="InterPro" id="IPR033558">
    <property type="entry name" value="IFT25"/>
</dbReference>
<dbReference type="InterPro" id="IPR008979">
    <property type="entry name" value="Galactose-bd-like_sf"/>
</dbReference>
<dbReference type="Pfam" id="PF00754">
    <property type="entry name" value="F5_F8_type_C"/>
    <property type="match status" value="1"/>
</dbReference>